<protein>
    <recommendedName>
        <fullName evidence="11">Dynein regulatory complex subunit 3</fullName>
    </recommendedName>
</protein>
<dbReference type="Proteomes" id="UP000007635">
    <property type="component" value="Chromosome XI"/>
</dbReference>
<evidence type="ECO:0000256" key="5">
    <source>
        <dbReference type="ARBA" id="ARBA00022846"/>
    </source>
</evidence>
<evidence type="ECO:0000256" key="8">
    <source>
        <dbReference type="ARBA" id="ARBA00023212"/>
    </source>
</evidence>
<evidence type="ECO:0000256" key="3">
    <source>
        <dbReference type="ARBA" id="ARBA00022614"/>
    </source>
</evidence>
<dbReference type="SMART" id="SM00365">
    <property type="entry name" value="LRR_SD22"/>
    <property type="match status" value="4"/>
</dbReference>
<keyword evidence="6" id="KW-0175">Coiled coil</keyword>
<evidence type="ECO:0000256" key="11">
    <source>
        <dbReference type="ARBA" id="ARBA00040950"/>
    </source>
</evidence>
<evidence type="ECO:0000313" key="13">
    <source>
        <dbReference type="Proteomes" id="UP000007635"/>
    </source>
</evidence>
<keyword evidence="3" id="KW-0433">Leucine-rich repeat</keyword>
<evidence type="ECO:0000256" key="1">
    <source>
        <dbReference type="ARBA" id="ARBA00004611"/>
    </source>
</evidence>
<dbReference type="AlphaFoldDB" id="G3PE91"/>
<dbReference type="eggNOG" id="KOG0531">
    <property type="taxonomic scope" value="Eukaryota"/>
</dbReference>
<dbReference type="Pfam" id="PF14580">
    <property type="entry name" value="LRR_9"/>
    <property type="match status" value="1"/>
</dbReference>
<evidence type="ECO:0000256" key="4">
    <source>
        <dbReference type="ARBA" id="ARBA00022737"/>
    </source>
</evidence>
<dbReference type="Gene3D" id="3.80.10.10">
    <property type="entry name" value="Ribonuclease Inhibitor"/>
    <property type="match status" value="1"/>
</dbReference>
<dbReference type="Bgee" id="ENSGACG00000012023">
    <property type="expression patterns" value="Expressed in mesonephros and 3 other cell types or tissues"/>
</dbReference>
<dbReference type="GeneTree" id="ENSGT00940000159298"/>
<keyword evidence="2" id="KW-0963">Cytoplasm</keyword>
<reference evidence="12 13" key="1">
    <citation type="journal article" date="2021" name="G3 (Bethesda)">
        <title>Improved contiguity of the threespine stickleback genome using long-read sequencing.</title>
        <authorList>
            <person name="Nath S."/>
            <person name="Shaw D.E."/>
            <person name="White M.A."/>
        </authorList>
    </citation>
    <scope>NUCLEOTIDE SEQUENCE [LARGE SCALE GENOMIC DNA]</scope>
    <source>
        <strain evidence="12 13">Lake Benthic</strain>
    </source>
</reference>
<dbReference type="Ensembl" id="ENSGACT00000015946.2">
    <property type="protein sequence ID" value="ENSGACP00000015915.2"/>
    <property type="gene ID" value="ENSGACG00000012023.2"/>
</dbReference>
<dbReference type="InterPro" id="IPR032675">
    <property type="entry name" value="LRR_dom_sf"/>
</dbReference>
<evidence type="ECO:0000313" key="12">
    <source>
        <dbReference type="Ensembl" id="ENSGACP00000015915.2"/>
    </source>
</evidence>
<comment type="similarity">
    <text evidence="10">Belongs to the DRC3 family.</text>
</comment>
<dbReference type="InterPro" id="IPR001611">
    <property type="entry name" value="Leu-rich_rpt"/>
</dbReference>
<reference evidence="12" key="2">
    <citation type="submission" date="2025-08" db="UniProtKB">
        <authorList>
            <consortium name="Ensembl"/>
        </authorList>
    </citation>
    <scope>IDENTIFICATION</scope>
</reference>
<keyword evidence="4" id="KW-0677">Repeat</keyword>
<dbReference type="PANTHER" id="PTHR45973">
    <property type="entry name" value="PROTEIN PHOSPHATASE 1 REGULATORY SUBUNIT SDS22-RELATED"/>
    <property type="match status" value="1"/>
</dbReference>
<organism evidence="12 13">
    <name type="scientific">Gasterosteus aculeatus aculeatus</name>
    <name type="common">three-spined stickleback</name>
    <dbReference type="NCBI Taxonomy" id="481459"/>
    <lineage>
        <taxon>Eukaryota</taxon>
        <taxon>Metazoa</taxon>
        <taxon>Chordata</taxon>
        <taxon>Craniata</taxon>
        <taxon>Vertebrata</taxon>
        <taxon>Euteleostomi</taxon>
        <taxon>Actinopterygii</taxon>
        <taxon>Neopterygii</taxon>
        <taxon>Teleostei</taxon>
        <taxon>Neoteleostei</taxon>
        <taxon>Acanthomorphata</taxon>
        <taxon>Eupercaria</taxon>
        <taxon>Perciformes</taxon>
        <taxon>Cottioidei</taxon>
        <taxon>Gasterosteales</taxon>
        <taxon>Gasterosteidae</taxon>
        <taxon>Gasterosteus</taxon>
    </lineage>
</organism>
<keyword evidence="7" id="KW-0969">Cilium</keyword>
<reference evidence="12" key="3">
    <citation type="submission" date="2025-09" db="UniProtKB">
        <authorList>
            <consortium name="Ensembl"/>
        </authorList>
    </citation>
    <scope>IDENTIFICATION</scope>
</reference>
<dbReference type="STRING" id="69293.ENSGACP00000015915"/>
<dbReference type="InParanoid" id="G3PE91"/>
<dbReference type="PANTHER" id="PTHR45973:SF12">
    <property type="entry name" value="DYNEIN REGULATORY COMPLEX SUBUNIT 3"/>
    <property type="match status" value="1"/>
</dbReference>
<evidence type="ECO:0000256" key="6">
    <source>
        <dbReference type="ARBA" id="ARBA00023054"/>
    </source>
</evidence>
<keyword evidence="13" id="KW-1185">Reference proteome</keyword>
<sequence>MDKGIFMDEEILRKAIMEEAAQDRVECIFKTDGIHFNEILKLRLEYRNILMISHLWEFTSLSRLDLNSNLIEKIEGLDRLVNLTRLNLSFNKIEKIEGLRYLQKLELLNLSNNRISVIENMDTLEKLTHVFIANNLLGQLENVVYLRRFKNLFTVNLYGNPVSKKDDYKYYIAAHLPDLTCLDYRLLDEKTVKASKKYCHVLEEIKRAELQMQQADEVEQSRAAEAKLHSEAFVEFLNGSSLFDSMLKDDPEAETLHRRPEVALLLQTYPLFETGLTEHKRRQTEVDSFFGGQREAVAHYQQRASEILAGFEQKAELQQLSDPDLLKVKINQCKEENKQLRTSLMTLEFQLVRQQEDIINKLDSNIADMIGNFSETAHGIYPFSLCIIYRDNYHENLQVIVETLENVDKDHRHGGVHDHDQTLFGDKHAVMDALATSHENRLLKVNERETQLITRADAWRASLAKGVEEKELWRSRMRISDIHRYADRLWKQLEDLQ</sequence>
<keyword evidence="9" id="KW-0966">Cell projection</keyword>
<evidence type="ECO:0000256" key="9">
    <source>
        <dbReference type="ARBA" id="ARBA00023273"/>
    </source>
</evidence>
<name>G3PE91_GASAC</name>
<dbReference type="SUPFAM" id="SSF52058">
    <property type="entry name" value="L domain-like"/>
    <property type="match status" value="1"/>
</dbReference>
<keyword evidence="5" id="KW-0282">Flagellum</keyword>
<proteinExistence type="inferred from homology"/>
<keyword evidence="8" id="KW-0206">Cytoskeleton</keyword>
<accession>G3PE91</accession>
<dbReference type="GO" id="GO:0005929">
    <property type="term" value="C:cilium"/>
    <property type="evidence" value="ECO:0007669"/>
    <property type="project" value="TreeGrafter"/>
</dbReference>
<evidence type="ECO:0000256" key="2">
    <source>
        <dbReference type="ARBA" id="ARBA00022490"/>
    </source>
</evidence>
<dbReference type="InterPro" id="IPR050576">
    <property type="entry name" value="Cilia_flagella_integrity"/>
</dbReference>
<evidence type="ECO:0000256" key="7">
    <source>
        <dbReference type="ARBA" id="ARBA00023069"/>
    </source>
</evidence>
<dbReference type="OMA" id="SFMEMMT"/>
<comment type="subcellular location">
    <subcellularLocation>
        <location evidence="1">Cytoplasm</location>
        <location evidence="1">Cytoskeleton</location>
        <location evidence="1">Flagellum axoneme</location>
    </subcellularLocation>
</comment>
<dbReference type="PROSITE" id="PS51450">
    <property type="entry name" value="LRR"/>
    <property type="match status" value="3"/>
</dbReference>
<evidence type="ECO:0000256" key="10">
    <source>
        <dbReference type="ARBA" id="ARBA00038378"/>
    </source>
</evidence>